<feature type="non-terminal residue" evidence="2">
    <location>
        <position position="1"/>
    </location>
</feature>
<organism evidence="2 3">
    <name type="scientific">Trifolium medium</name>
    <dbReference type="NCBI Taxonomy" id="97028"/>
    <lineage>
        <taxon>Eukaryota</taxon>
        <taxon>Viridiplantae</taxon>
        <taxon>Streptophyta</taxon>
        <taxon>Embryophyta</taxon>
        <taxon>Tracheophyta</taxon>
        <taxon>Spermatophyta</taxon>
        <taxon>Magnoliopsida</taxon>
        <taxon>eudicotyledons</taxon>
        <taxon>Gunneridae</taxon>
        <taxon>Pentapetalae</taxon>
        <taxon>rosids</taxon>
        <taxon>fabids</taxon>
        <taxon>Fabales</taxon>
        <taxon>Fabaceae</taxon>
        <taxon>Papilionoideae</taxon>
        <taxon>50 kb inversion clade</taxon>
        <taxon>NPAAA clade</taxon>
        <taxon>Hologalegina</taxon>
        <taxon>IRL clade</taxon>
        <taxon>Trifolieae</taxon>
        <taxon>Trifolium</taxon>
    </lineage>
</organism>
<accession>A0A392UVU8</accession>
<evidence type="ECO:0000313" key="2">
    <source>
        <dbReference type="EMBL" id="MCI79947.1"/>
    </source>
</evidence>
<evidence type="ECO:0000256" key="1">
    <source>
        <dbReference type="SAM" id="MobiDB-lite"/>
    </source>
</evidence>
<name>A0A392UVU8_9FABA</name>
<dbReference type="Proteomes" id="UP000265520">
    <property type="component" value="Unassembled WGS sequence"/>
</dbReference>
<dbReference type="EMBL" id="LXQA010984699">
    <property type="protein sequence ID" value="MCI79947.1"/>
    <property type="molecule type" value="Genomic_DNA"/>
</dbReference>
<reference evidence="2 3" key="1">
    <citation type="journal article" date="2018" name="Front. Plant Sci.">
        <title>Red Clover (Trifolium pratense) and Zigzag Clover (T. medium) - A Picture of Genomic Similarities and Differences.</title>
        <authorList>
            <person name="Dluhosova J."/>
            <person name="Istvanek J."/>
            <person name="Nedelnik J."/>
            <person name="Repkova J."/>
        </authorList>
    </citation>
    <scope>NUCLEOTIDE SEQUENCE [LARGE SCALE GENOMIC DNA]</scope>
    <source>
        <strain evidence="3">cv. 10/8</strain>
        <tissue evidence="2">Leaf</tissue>
    </source>
</reference>
<protein>
    <submittedName>
        <fullName evidence="2">Uncharacterized protein</fullName>
    </submittedName>
</protein>
<feature type="region of interest" description="Disordered" evidence="1">
    <location>
        <begin position="1"/>
        <end position="25"/>
    </location>
</feature>
<proteinExistence type="predicted"/>
<keyword evidence="3" id="KW-1185">Reference proteome</keyword>
<sequence length="25" mass="2589">APPSFEVTSHRGDLDSGNRNNGGGF</sequence>
<dbReference type="AlphaFoldDB" id="A0A392UVU8"/>
<comment type="caution">
    <text evidence="2">The sequence shown here is derived from an EMBL/GenBank/DDBJ whole genome shotgun (WGS) entry which is preliminary data.</text>
</comment>
<evidence type="ECO:0000313" key="3">
    <source>
        <dbReference type="Proteomes" id="UP000265520"/>
    </source>
</evidence>